<evidence type="ECO:0000256" key="7">
    <source>
        <dbReference type="ARBA" id="ARBA00018587"/>
    </source>
</evidence>
<dbReference type="InterPro" id="IPR015813">
    <property type="entry name" value="Pyrv/PenolPyrv_kinase-like_dom"/>
</dbReference>
<dbReference type="Gene3D" id="3.40.1380.20">
    <property type="entry name" value="Pyruvate kinase, C-terminal domain"/>
    <property type="match status" value="1"/>
</dbReference>
<dbReference type="InterPro" id="IPR011037">
    <property type="entry name" value="Pyrv_Knase-like_insert_dom_sf"/>
</dbReference>
<evidence type="ECO:0000256" key="5">
    <source>
        <dbReference type="ARBA" id="ARBA00008663"/>
    </source>
</evidence>
<dbReference type="GO" id="GO:0016301">
    <property type="term" value="F:kinase activity"/>
    <property type="evidence" value="ECO:0007669"/>
    <property type="project" value="UniProtKB-KW"/>
</dbReference>
<reference evidence="22 23" key="1">
    <citation type="submission" date="2021-03" db="EMBL/GenBank/DDBJ databases">
        <title>Caproiciproducens sp. nov. isolated from feces of cow.</title>
        <authorList>
            <person name="Choi J.-Y."/>
        </authorList>
    </citation>
    <scope>NUCLEOTIDE SEQUENCE [LARGE SCALE GENOMIC DNA]</scope>
    <source>
        <strain evidence="22 23">AGMB10547</strain>
    </source>
</reference>
<dbReference type="NCBIfam" id="NF004978">
    <property type="entry name" value="PRK06354.1"/>
    <property type="match status" value="1"/>
</dbReference>
<dbReference type="InterPro" id="IPR015793">
    <property type="entry name" value="Pyrv_Knase_brl"/>
</dbReference>
<dbReference type="SUPFAM" id="SSF51621">
    <property type="entry name" value="Phosphoenolpyruvate/pyruvate domain"/>
    <property type="match status" value="1"/>
</dbReference>
<dbReference type="EMBL" id="JAGFNZ010000004">
    <property type="protein sequence ID" value="MBW7573424.1"/>
    <property type="molecule type" value="Genomic_DNA"/>
</dbReference>
<dbReference type="Gene3D" id="2.40.33.10">
    <property type="entry name" value="PK beta-barrel domain-like"/>
    <property type="match status" value="1"/>
</dbReference>
<dbReference type="PROSITE" id="PS00110">
    <property type="entry name" value="PYRUVATE_KINASE"/>
    <property type="match status" value="1"/>
</dbReference>
<evidence type="ECO:0000259" key="20">
    <source>
        <dbReference type="Pfam" id="PF00391"/>
    </source>
</evidence>
<dbReference type="NCBIfam" id="NF004491">
    <property type="entry name" value="PRK05826.1"/>
    <property type="match status" value="1"/>
</dbReference>
<keyword evidence="16 22" id="KW-0670">Pyruvate</keyword>
<evidence type="ECO:0000256" key="17">
    <source>
        <dbReference type="NCBIfam" id="TIGR01064"/>
    </source>
</evidence>
<dbReference type="GO" id="GO:0004743">
    <property type="term" value="F:pyruvate kinase activity"/>
    <property type="evidence" value="ECO:0007669"/>
    <property type="project" value="UniProtKB-EC"/>
</dbReference>
<evidence type="ECO:0000259" key="21">
    <source>
        <dbReference type="Pfam" id="PF02887"/>
    </source>
</evidence>
<comment type="cofactor">
    <cofactor evidence="1">
        <name>Mg(2+)</name>
        <dbReference type="ChEBI" id="CHEBI:18420"/>
    </cofactor>
</comment>
<evidence type="ECO:0000256" key="13">
    <source>
        <dbReference type="ARBA" id="ARBA00022842"/>
    </source>
</evidence>
<name>A0ABS7DQ36_9FIRM</name>
<keyword evidence="13 18" id="KW-0460">Magnesium</keyword>
<comment type="similarity">
    <text evidence="4">In the C-terminal section; belongs to the PEP-utilizing enzyme family.</text>
</comment>
<protein>
    <recommendedName>
        <fullName evidence="7 17">Pyruvate kinase</fullName>
        <ecNumber evidence="6 17">2.7.1.40</ecNumber>
    </recommendedName>
</protein>
<dbReference type="InterPro" id="IPR036637">
    <property type="entry name" value="Phosphohistidine_dom_sf"/>
</dbReference>
<gene>
    <name evidence="22" type="primary">pyk</name>
    <name evidence="22" type="ORF">J5W02_11450</name>
</gene>
<evidence type="ECO:0000256" key="12">
    <source>
        <dbReference type="ARBA" id="ARBA00022840"/>
    </source>
</evidence>
<evidence type="ECO:0000256" key="15">
    <source>
        <dbReference type="ARBA" id="ARBA00023152"/>
    </source>
</evidence>
<feature type="domain" description="PEP-utilising enzyme mobile" evidence="20">
    <location>
        <begin position="503"/>
        <end position="574"/>
    </location>
</feature>
<evidence type="ECO:0000256" key="18">
    <source>
        <dbReference type="RuleBase" id="RU000504"/>
    </source>
</evidence>
<dbReference type="PANTHER" id="PTHR11817">
    <property type="entry name" value="PYRUVATE KINASE"/>
    <property type="match status" value="1"/>
</dbReference>
<dbReference type="SUPFAM" id="SSF52935">
    <property type="entry name" value="PK C-terminal domain-like"/>
    <property type="match status" value="1"/>
</dbReference>
<comment type="similarity">
    <text evidence="5 18">Belongs to the pyruvate kinase family.</text>
</comment>
<dbReference type="Gene3D" id="3.20.20.60">
    <property type="entry name" value="Phosphoenolpyruvate-binding domains"/>
    <property type="match status" value="1"/>
</dbReference>
<keyword evidence="8 18" id="KW-0808">Transferase</keyword>
<feature type="domain" description="Pyruvate kinase C-terminal" evidence="21">
    <location>
        <begin position="357"/>
        <end position="468"/>
    </location>
</feature>
<dbReference type="PRINTS" id="PR01050">
    <property type="entry name" value="PYRUVTKNASE"/>
</dbReference>
<dbReference type="InterPro" id="IPR040442">
    <property type="entry name" value="Pyrv_kinase-like_dom_sf"/>
</dbReference>
<dbReference type="Gene3D" id="3.50.30.10">
    <property type="entry name" value="Phosphohistidine domain"/>
    <property type="match status" value="1"/>
</dbReference>
<feature type="domain" description="Pyruvate kinase barrel" evidence="19">
    <location>
        <begin position="1"/>
        <end position="322"/>
    </location>
</feature>
<keyword evidence="10" id="KW-0547">Nucleotide-binding</keyword>
<dbReference type="Pfam" id="PF00224">
    <property type="entry name" value="PK"/>
    <property type="match status" value="1"/>
</dbReference>
<evidence type="ECO:0000313" key="22">
    <source>
        <dbReference type="EMBL" id="MBW7573424.1"/>
    </source>
</evidence>
<evidence type="ECO:0000256" key="11">
    <source>
        <dbReference type="ARBA" id="ARBA00022777"/>
    </source>
</evidence>
<comment type="catalytic activity">
    <reaction evidence="18">
        <text>pyruvate + ATP = phosphoenolpyruvate + ADP + H(+)</text>
        <dbReference type="Rhea" id="RHEA:18157"/>
        <dbReference type="ChEBI" id="CHEBI:15361"/>
        <dbReference type="ChEBI" id="CHEBI:15378"/>
        <dbReference type="ChEBI" id="CHEBI:30616"/>
        <dbReference type="ChEBI" id="CHEBI:58702"/>
        <dbReference type="ChEBI" id="CHEBI:456216"/>
        <dbReference type="EC" id="2.7.1.40"/>
    </reaction>
</comment>
<evidence type="ECO:0000256" key="16">
    <source>
        <dbReference type="ARBA" id="ARBA00023317"/>
    </source>
</evidence>
<proteinExistence type="inferred from homology"/>
<dbReference type="Pfam" id="PF00391">
    <property type="entry name" value="PEP-utilizers"/>
    <property type="match status" value="1"/>
</dbReference>
<dbReference type="InterPro" id="IPR018209">
    <property type="entry name" value="Pyrv_Knase_AS"/>
</dbReference>
<evidence type="ECO:0000256" key="14">
    <source>
        <dbReference type="ARBA" id="ARBA00022958"/>
    </source>
</evidence>
<dbReference type="InterPro" id="IPR015806">
    <property type="entry name" value="Pyrv_Knase_insert_dom_sf"/>
</dbReference>
<dbReference type="InterPro" id="IPR036918">
    <property type="entry name" value="Pyrv_Knase_C_sf"/>
</dbReference>
<keyword evidence="12" id="KW-0067">ATP-binding</keyword>
<evidence type="ECO:0000256" key="10">
    <source>
        <dbReference type="ARBA" id="ARBA00022741"/>
    </source>
</evidence>
<evidence type="ECO:0000256" key="8">
    <source>
        <dbReference type="ARBA" id="ARBA00022679"/>
    </source>
</evidence>
<evidence type="ECO:0000256" key="6">
    <source>
        <dbReference type="ARBA" id="ARBA00012142"/>
    </source>
</evidence>
<evidence type="ECO:0000259" key="19">
    <source>
        <dbReference type="Pfam" id="PF00224"/>
    </source>
</evidence>
<evidence type="ECO:0000313" key="23">
    <source>
        <dbReference type="Proteomes" id="UP000719942"/>
    </source>
</evidence>
<dbReference type="SUPFAM" id="SSF50800">
    <property type="entry name" value="PK beta-barrel domain-like"/>
    <property type="match status" value="1"/>
</dbReference>
<accession>A0ABS7DQ36</accession>
<comment type="caution">
    <text evidence="22">The sequence shown here is derived from an EMBL/GenBank/DDBJ whole genome shotgun (WGS) entry which is preliminary data.</text>
</comment>
<dbReference type="SUPFAM" id="SSF52009">
    <property type="entry name" value="Phosphohistidine domain"/>
    <property type="match status" value="1"/>
</dbReference>
<sequence length="585" mass="63079">MRKTKIICTLGPATDNIDVLRQLMLAGMDVARLNFSHQTSAEQKVRADAVKKLRSELNLPVALLLDTKGPEIRVRDFNKPKITLKAGESFTLTNRDIVGDETIASVTFDRLPLEVSAGARILIDDGLIELKVLSCTETDVHCTIVNGGTISAHKGINVPGIKLSLPFISEKDKEDIAFAVQEDFDFIAASFTRSAKDIIDMRTELEKHNCHKIRIIAKIENSDGVENIDDIIRVSDGIMVARGDLGVEIPLQEIPVIQKKLIKKAYNAGLQVITATQMLDSMIKNPRPTRAEATDVANAIYDGTSAIMLSGETAAGSYPILSLKTMATIAERTERDIDYKGRFEKRDFNEQPNVTSAISHATCTTAQDLGAVAIITVTKSGRTARMISKYRPVCPIISGTTDRTVQRQMNLSWGVVPIMVDEKDNTDELFDHVVDVARSQELVKNGDLVVITAGVPLGVSGTTNLLKVQLVGDVLVSGIGVTKGAVCGNLCVCADEDEAICNFKDGDILVIPQTSNKILHIIKSAAGIITEFGGMNSHAAIVGLTLDKPVIVAAENAVQILKSGTAVTLDAARGIVFSGIECPLK</sequence>
<organism evidence="22 23">
    <name type="scientific">Caproiciproducens faecalis</name>
    <dbReference type="NCBI Taxonomy" id="2820301"/>
    <lineage>
        <taxon>Bacteria</taxon>
        <taxon>Bacillati</taxon>
        <taxon>Bacillota</taxon>
        <taxon>Clostridia</taxon>
        <taxon>Eubacteriales</taxon>
        <taxon>Acutalibacteraceae</taxon>
        <taxon>Caproiciproducens</taxon>
    </lineage>
</organism>
<evidence type="ECO:0000256" key="1">
    <source>
        <dbReference type="ARBA" id="ARBA00001946"/>
    </source>
</evidence>
<keyword evidence="9" id="KW-0479">Metal-binding</keyword>
<evidence type="ECO:0000256" key="2">
    <source>
        <dbReference type="ARBA" id="ARBA00001958"/>
    </source>
</evidence>
<keyword evidence="14" id="KW-0630">Potassium</keyword>
<dbReference type="NCBIfam" id="TIGR01064">
    <property type="entry name" value="pyruv_kin"/>
    <property type="match status" value="1"/>
</dbReference>
<keyword evidence="15 18" id="KW-0324">Glycolysis</keyword>
<keyword evidence="11 18" id="KW-0418">Kinase</keyword>
<evidence type="ECO:0000256" key="9">
    <source>
        <dbReference type="ARBA" id="ARBA00022723"/>
    </source>
</evidence>
<dbReference type="InterPro" id="IPR001697">
    <property type="entry name" value="Pyr_Knase"/>
</dbReference>
<dbReference type="RefSeq" id="WP_219965823.1">
    <property type="nucleotide sequence ID" value="NZ_JAGFNZ010000004.1"/>
</dbReference>
<evidence type="ECO:0000256" key="3">
    <source>
        <dbReference type="ARBA" id="ARBA00004997"/>
    </source>
</evidence>
<keyword evidence="23" id="KW-1185">Reference proteome</keyword>
<dbReference type="EC" id="2.7.1.40" evidence="6 17"/>
<evidence type="ECO:0000256" key="4">
    <source>
        <dbReference type="ARBA" id="ARBA00006237"/>
    </source>
</evidence>
<dbReference type="Pfam" id="PF02887">
    <property type="entry name" value="PK_C"/>
    <property type="match status" value="1"/>
</dbReference>
<dbReference type="Proteomes" id="UP000719942">
    <property type="component" value="Unassembled WGS sequence"/>
</dbReference>
<dbReference type="InterPro" id="IPR008279">
    <property type="entry name" value="PEP-util_enz_mobile_dom"/>
</dbReference>
<comment type="pathway">
    <text evidence="3 18">Carbohydrate degradation; glycolysis; pyruvate from D-glyceraldehyde 3-phosphate: step 5/5.</text>
</comment>
<comment type="cofactor">
    <cofactor evidence="2">
        <name>K(+)</name>
        <dbReference type="ChEBI" id="CHEBI:29103"/>
    </cofactor>
</comment>
<dbReference type="InterPro" id="IPR015795">
    <property type="entry name" value="Pyrv_Knase_C"/>
</dbReference>